<dbReference type="Proteomes" id="UP000245921">
    <property type="component" value="Unassembled WGS sequence"/>
</dbReference>
<evidence type="ECO:0000256" key="2">
    <source>
        <dbReference type="ARBA" id="ARBA00022475"/>
    </source>
</evidence>
<dbReference type="RefSeq" id="WP_158274799.1">
    <property type="nucleotide sequence ID" value="NZ_QGGI01000007.1"/>
</dbReference>
<proteinExistence type="predicted"/>
<dbReference type="Gene3D" id="1.10.3210.10">
    <property type="entry name" value="Hypothetical protein af1432"/>
    <property type="match status" value="1"/>
</dbReference>
<evidence type="ECO:0000259" key="8">
    <source>
        <dbReference type="PROSITE" id="PS51831"/>
    </source>
</evidence>
<evidence type="ECO:0000313" key="10">
    <source>
        <dbReference type="EMBL" id="PWJ95047.1"/>
    </source>
</evidence>
<dbReference type="PROSITE" id="PS51831">
    <property type="entry name" value="HD"/>
    <property type="match status" value="1"/>
</dbReference>
<dbReference type="InterPro" id="IPR033480">
    <property type="entry name" value="sCache_2"/>
</dbReference>
<dbReference type="PANTHER" id="PTHR43155">
    <property type="entry name" value="CYCLIC DI-GMP PHOSPHODIESTERASE PA4108-RELATED"/>
    <property type="match status" value="1"/>
</dbReference>
<evidence type="ECO:0000256" key="5">
    <source>
        <dbReference type="ARBA" id="ARBA00023136"/>
    </source>
</evidence>
<evidence type="ECO:0000259" key="9">
    <source>
        <dbReference type="PROSITE" id="PS51832"/>
    </source>
</evidence>
<keyword evidence="3 7" id="KW-0812">Transmembrane</keyword>
<sequence length="633" mass="74287">MKYRLKTVLFILIMIIFLISILLTGFYSYKISKNALNEKGKILLKNSVKSAMVLAKEKYNDHIKKYGNEENSKISLENALSSIPSDQENDYYIIYDSKGNIIMHPEIKNQNAYNYSDAKNPEFKMVQKTIEIAKNGGGYIEYNWKYPKNTSIGLKISYAEYFEPWDLIITSTAYYSDFNKEAEKIKNYMIIFSIIFISLGIIYINNFSKKISKPIEKISKEMKNFDINLTKSYNSEKNKIKEIEEITYSYNKMIKQIKDSFDEIESMNEEIEDSYKENQKLMNKMENLISISTKIFQQTDKKNFLVEVFDNLFEFIPEADYGIISTVEQDRIIFLKSKGHDLKGLNSLKISINDYDFKKNVEIIKNTKTINKISTKYPQLPNHLKNIYKTLFIPIRTENKFYGNITLHTSYESKSNFTSESFRFAEFFYSFIKMFMTLKEFDEIETKTQTDIIISLIKMIEYKDKYTKGHSENVAKLAKKMAIEMNLPEKEIQKIYLAGLVHDIGKVLIKDEILNKPGKLTPEEFDEIKKHPLYAYEVLNKMTSMKEIAKIVKHHHERCDGKGYPDGLKCDQIPIYSKILSIVDTWDAMTSNRIYRNKLTKEQALEELYKCKKTQFDENIVEIFSSMIKKEES</sequence>
<keyword evidence="4 7" id="KW-1133">Transmembrane helix</keyword>
<dbReference type="SUPFAM" id="SSF55781">
    <property type="entry name" value="GAF domain-like"/>
    <property type="match status" value="1"/>
</dbReference>
<dbReference type="Pfam" id="PF13487">
    <property type="entry name" value="HD_5"/>
    <property type="match status" value="1"/>
</dbReference>
<organism evidence="10 11">
    <name type="scientific">Oceanotoga teriensis</name>
    <dbReference type="NCBI Taxonomy" id="515440"/>
    <lineage>
        <taxon>Bacteria</taxon>
        <taxon>Thermotogati</taxon>
        <taxon>Thermotogota</taxon>
        <taxon>Thermotogae</taxon>
        <taxon>Petrotogales</taxon>
        <taxon>Petrotogaceae</taxon>
        <taxon>Oceanotoga</taxon>
    </lineage>
</organism>
<dbReference type="Gene3D" id="3.30.450.20">
    <property type="entry name" value="PAS domain"/>
    <property type="match status" value="1"/>
</dbReference>
<evidence type="ECO:0000256" key="7">
    <source>
        <dbReference type="SAM" id="Phobius"/>
    </source>
</evidence>
<reference evidence="10 11" key="1">
    <citation type="submission" date="2018-05" db="EMBL/GenBank/DDBJ databases">
        <title>Genomic Encyclopedia of Type Strains, Phase IV (KMG-IV): sequencing the most valuable type-strain genomes for metagenomic binning, comparative biology and taxonomic classification.</title>
        <authorList>
            <person name="Goeker M."/>
        </authorList>
    </citation>
    <scope>NUCLEOTIDE SEQUENCE [LARGE SCALE GENOMIC DNA]</scope>
    <source>
        <strain evidence="10 11">DSM 24906</strain>
    </source>
</reference>
<dbReference type="NCBIfam" id="TIGR00277">
    <property type="entry name" value="HDIG"/>
    <property type="match status" value="1"/>
</dbReference>
<gene>
    <name evidence="10" type="ORF">C7380_1072</name>
</gene>
<dbReference type="EMBL" id="QGGI01000007">
    <property type="protein sequence ID" value="PWJ95047.1"/>
    <property type="molecule type" value="Genomic_DNA"/>
</dbReference>
<dbReference type="CDD" id="cd00077">
    <property type="entry name" value="HDc"/>
    <property type="match status" value="1"/>
</dbReference>
<dbReference type="GO" id="GO:0005886">
    <property type="term" value="C:plasma membrane"/>
    <property type="evidence" value="ECO:0007669"/>
    <property type="project" value="UniProtKB-SubCell"/>
</dbReference>
<feature type="domain" description="HD" evidence="8">
    <location>
        <begin position="467"/>
        <end position="589"/>
    </location>
</feature>
<evidence type="ECO:0000256" key="4">
    <source>
        <dbReference type="ARBA" id="ARBA00022989"/>
    </source>
</evidence>
<dbReference type="Gene3D" id="6.10.340.10">
    <property type="match status" value="1"/>
</dbReference>
<accession>A0AA45HIV6</accession>
<dbReference type="SMART" id="SM00471">
    <property type="entry name" value="HDc"/>
    <property type="match status" value="1"/>
</dbReference>
<comment type="caution">
    <text evidence="10">The sequence shown here is derived from an EMBL/GenBank/DDBJ whole genome shotgun (WGS) entry which is preliminary data.</text>
</comment>
<evidence type="ECO:0000256" key="1">
    <source>
        <dbReference type="ARBA" id="ARBA00004651"/>
    </source>
</evidence>
<evidence type="ECO:0000313" key="11">
    <source>
        <dbReference type="Proteomes" id="UP000245921"/>
    </source>
</evidence>
<dbReference type="InterPro" id="IPR006675">
    <property type="entry name" value="HDIG_dom"/>
</dbReference>
<feature type="transmembrane region" description="Helical" evidence="7">
    <location>
        <begin position="188"/>
        <end position="207"/>
    </location>
</feature>
<dbReference type="Pfam" id="PF17200">
    <property type="entry name" value="sCache_2"/>
    <property type="match status" value="1"/>
</dbReference>
<keyword evidence="6" id="KW-0175">Coiled coil</keyword>
<keyword evidence="2" id="KW-1003">Cell membrane</keyword>
<dbReference type="InterPro" id="IPR003607">
    <property type="entry name" value="HD/PDEase_dom"/>
</dbReference>
<feature type="domain" description="HD-GYP" evidence="9">
    <location>
        <begin position="445"/>
        <end position="633"/>
    </location>
</feature>
<dbReference type="InterPro" id="IPR006674">
    <property type="entry name" value="HD_domain"/>
</dbReference>
<keyword evidence="5 7" id="KW-0472">Membrane</keyword>
<keyword evidence="11" id="KW-1185">Reference proteome</keyword>
<feature type="coiled-coil region" evidence="6">
    <location>
        <begin position="250"/>
        <end position="288"/>
    </location>
</feature>
<dbReference type="AlphaFoldDB" id="A0AA45HIV6"/>
<feature type="transmembrane region" description="Helical" evidence="7">
    <location>
        <begin position="7"/>
        <end position="29"/>
    </location>
</feature>
<name>A0AA45HIV6_9BACT</name>
<comment type="subcellular location">
    <subcellularLocation>
        <location evidence="1">Cell membrane</location>
        <topology evidence="1">Multi-pass membrane protein</topology>
    </subcellularLocation>
</comment>
<evidence type="ECO:0000256" key="3">
    <source>
        <dbReference type="ARBA" id="ARBA00022692"/>
    </source>
</evidence>
<dbReference type="SUPFAM" id="SSF109604">
    <property type="entry name" value="HD-domain/PDEase-like"/>
    <property type="match status" value="1"/>
</dbReference>
<evidence type="ECO:0000256" key="6">
    <source>
        <dbReference type="SAM" id="Coils"/>
    </source>
</evidence>
<dbReference type="InterPro" id="IPR037522">
    <property type="entry name" value="HD_GYP_dom"/>
</dbReference>
<dbReference type="PROSITE" id="PS51832">
    <property type="entry name" value="HD_GYP"/>
    <property type="match status" value="1"/>
</dbReference>
<protein>
    <submittedName>
        <fullName evidence="10">Nucleotidyltransferase with HDIG domain</fullName>
    </submittedName>
</protein>